<gene>
    <name evidence="1" type="ORF">GKE72_11720</name>
</gene>
<dbReference type="AlphaFoldDB" id="A0A844E5D7"/>
<dbReference type="EMBL" id="WKRA01000020">
    <property type="protein sequence ID" value="MSD16723.1"/>
    <property type="molecule type" value="Genomic_DNA"/>
</dbReference>
<name>A0A844E5D7_EUBRA</name>
<sequence length="79" mass="8911">MIFRQKIPAVIGIFDLTNNSGYVNASEFKLKPETEEAERKVLTAEELPILGKDGKLHDRSEIEKLSKLKALPKDDNVTE</sequence>
<evidence type="ECO:0000313" key="1">
    <source>
        <dbReference type="EMBL" id="MSD16723.1"/>
    </source>
</evidence>
<evidence type="ECO:0000313" key="2">
    <source>
        <dbReference type="Proteomes" id="UP000431304"/>
    </source>
</evidence>
<proteinExistence type="predicted"/>
<organism evidence="1 2">
    <name type="scientific">Eubacterium ramulus</name>
    <dbReference type="NCBI Taxonomy" id="39490"/>
    <lineage>
        <taxon>Bacteria</taxon>
        <taxon>Bacillati</taxon>
        <taxon>Bacillota</taxon>
        <taxon>Clostridia</taxon>
        <taxon>Eubacteriales</taxon>
        <taxon>Eubacteriaceae</taxon>
        <taxon>Eubacterium</taxon>
    </lineage>
</organism>
<dbReference type="Proteomes" id="UP000431304">
    <property type="component" value="Unassembled WGS sequence"/>
</dbReference>
<dbReference type="RefSeq" id="WP_129900216.1">
    <property type="nucleotide sequence ID" value="NZ_CAXUGT010000014.1"/>
</dbReference>
<comment type="caution">
    <text evidence="1">The sequence shown here is derived from an EMBL/GenBank/DDBJ whole genome shotgun (WGS) entry which is preliminary data.</text>
</comment>
<reference evidence="1 2" key="1">
    <citation type="journal article" date="2019" name="Nat. Med.">
        <title>A library of human gut bacterial isolates paired with longitudinal multiomics data enables mechanistic microbiome research.</title>
        <authorList>
            <person name="Poyet M."/>
            <person name="Groussin M."/>
            <person name="Gibbons S.M."/>
            <person name="Avila-Pacheco J."/>
            <person name="Jiang X."/>
            <person name="Kearney S.M."/>
            <person name="Perrotta A.R."/>
            <person name="Berdy B."/>
            <person name="Zhao S."/>
            <person name="Lieberman T.D."/>
            <person name="Swanson P.K."/>
            <person name="Smith M."/>
            <person name="Roesemann S."/>
            <person name="Alexander J.E."/>
            <person name="Rich S.A."/>
            <person name="Livny J."/>
            <person name="Vlamakis H."/>
            <person name="Clish C."/>
            <person name="Bullock K."/>
            <person name="Deik A."/>
            <person name="Scott J."/>
            <person name="Pierce K.A."/>
            <person name="Xavier R.J."/>
            <person name="Alm E.J."/>
        </authorList>
    </citation>
    <scope>NUCLEOTIDE SEQUENCE [LARGE SCALE GENOMIC DNA]</scope>
    <source>
        <strain evidence="1 2">BIOML-A3</strain>
    </source>
</reference>
<protein>
    <submittedName>
        <fullName evidence="1">Uncharacterized protein</fullName>
    </submittedName>
</protein>
<accession>A0A844E5D7</accession>